<dbReference type="AlphaFoldDB" id="A0A0F6MT53"/>
<dbReference type="InterPro" id="IPR016181">
    <property type="entry name" value="Acyl_CoA_acyltransferase"/>
</dbReference>
<comment type="caution">
    <text evidence="2">The sequence shown here is derived from an EMBL/GenBank/DDBJ whole genome shotgun (WGS) entry which is preliminary data.</text>
</comment>
<dbReference type="SUPFAM" id="SSF55729">
    <property type="entry name" value="Acyl-CoA N-acyltransferases (Nat)"/>
    <property type="match status" value="1"/>
</dbReference>
<dbReference type="CDD" id="cd04301">
    <property type="entry name" value="NAT_SF"/>
    <property type="match status" value="1"/>
</dbReference>
<proteinExistence type="predicted"/>
<dbReference type="PATRIC" id="fig|999434.4.peg.197"/>
<dbReference type="GO" id="GO:0016747">
    <property type="term" value="F:acyltransferase activity, transferring groups other than amino-acyl groups"/>
    <property type="evidence" value="ECO:0007669"/>
    <property type="project" value="InterPro"/>
</dbReference>
<dbReference type="Proteomes" id="UP000011701">
    <property type="component" value="Chromosome"/>
</dbReference>
<evidence type="ECO:0000313" key="2">
    <source>
        <dbReference type="EMBL" id="EMB24956.1"/>
    </source>
</evidence>
<accession>A0A0F6MT53</accession>
<sequence>MESNYVIRMEEIQDYTVVENLTRDSFWNVYRPGCMEHYILHCYRNNPDFISELSLVIEINEKIIGHVMYSKAKLALDNGEKVSAWTFGPISIHPDYRQKGYGLKLLKYSLEKARTMGIGFVCIEGNIEFYRHAGFDLASKFHIHYYCEPKDAEVPYFLVLELIPGYFKMHGIVEATYCPPKGYFAADENPCDFEAYESIFPYKEKLILPGQLQ</sequence>
<evidence type="ECO:0000259" key="1">
    <source>
        <dbReference type="PROSITE" id="PS51186"/>
    </source>
</evidence>
<reference evidence="2" key="1">
    <citation type="submission" date="2012-01" db="EMBL/GenBank/DDBJ databases">
        <title>The Genome Sequence of Treponema denticola OTK.</title>
        <authorList>
            <consortium name="The Broad Institute Genome Sequencing Platform"/>
            <person name="Earl A."/>
            <person name="Ward D."/>
            <person name="Feldgarden M."/>
            <person name="Gevers D."/>
            <person name="Blanton J.M."/>
            <person name="Fenno C.J."/>
            <person name="Baranova O.V."/>
            <person name="Mathney J."/>
            <person name="Dewhirst F.E."/>
            <person name="Izard J."/>
            <person name="Young S.K."/>
            <person name="Zeng Q."/>
            <person name="Gargeya S."/>
            <person name="Fitzgerald M."/>
            <person name="Haas B."/>
            <person name="Abouelleil A."/>
            <person name="Alvarado L."/>
            <person name="Arachchi H.M."/>
            <person name="Berlin A."/>
            <person name="Chapman S.B."/>
            <person name="Gearin G."/>
            <person name="Goldberg J."/>
            <person name="Griggs A."/>
            <person name="Gujja S."/>
            <person name="Hansen M."/>
            <person name="Heiman D."/>
            <person name="Howarth C."/>
            <person name="Larimer J."/>
            <person name="Lui A."/>
            <person name="MacDonald P.J.P."/>
            <person name="McCowen C."/>
            <person name="Montmayeur A."/>
            <person name="Murphy C."/>
            <person name="Neiman D."/>
            <person name="Pearson M."/>
            <person name="Priest M."/>
            <person name="Roberts A."/>
            <person name="Saif S."/>
            <person name="Shea T."/>
            <person name="Sisk P."/>
            <person name="Stolte C."/>
            <person name="Sykes S."/>
            <person name="Wortman J."/>
            <person name="Nusbaum C."/>
            <person name="Birren B."/>
        </authorList>
    </citation>
    <scope>NUCLEOTIDE SEQUENCE [LARGE SCALE GENOMIC DNA]</scope>
    <source>
        <strain evidence="2">OTK</strain>
    </source>
</reference>
<name>A0A0F6MT53_TREDN</name>
<dbReference type="Pfam" id="PF00583">
    <property type="entry name" value="Acetyltransf_1"/>
    <property type="match status" value="1"/>
</dbReference>
<dbReference type="EMBL" id="AGDY01000001">
    <property type="protein sequence ID" value="EMB24956.1"/>
    <property type="molecule type" value="Genomic_DNA"/>
</dbReference>
<dbReference type="InterPro" id="IPR000182">
    <property type="entry name" value="GNAT_dom"/>
</dbReference>
<dbReference type="HOGENOM" id="CLU_081840_1_1_12"/>
<feature type="domain" description="N-acetyltransferase" evidence="1">
    <location>
        <begin position="5"/>
        <end position="161"/>
    </location>
</feature>
<organism evidence="2">
    <name type="scientific">Treponema denticola OTK</name>
    <dbReference type="NCBI Taxonomy" id="999434"/>
    <lineage>
        <taxon>Bacteria</taxon>
        <taxon>Pseudomonadati</taxon>
        <taxon>Spirochaetota</taxon>
        <taxon>Spirochaetia</taxon>
        <taxon>Spirochaetales</taxon>
        <taxon>Treponemataceae</taxon>
        <taxon>Treponema</taxon>
    </lineage>
</organism>
<dbReference type="PROSITE" id="PS51186">
    <property type="entry name" value="GNAT"/>
    <property type="match status" value="1"/>
</dbReference>
<gene>
    <name evidence="2" type="ORF">HMPREF9723_00187</name>
</gene>
<protein>
    <recommendedName>
        <fullName evidence="1">N-acetyltransferase domain-containing protein</fullName>
    </recommendedName>
</protein>
<dbReference type="Gene3D" id="3.40.630.30">
    <property type="match status" value="1"/>
</dbReference>